<evidence type="ECO:0000256" key="12">
    <source>
        <dbReference type="ARBA" id="ARBA00049878"/>
    </source>
</evidence>
<protein>
    <recommendedName>
        <fullName evidence="4">Molybdopterin synthase catalytic subunit</fullName>
        <ecNumber evidence="3">2.8.1.12</ecNumber>
    </recommendedName>
    <alternativeName>
        <fullName evidence="10">MPT synthase subunit 2</fullName>
    </alternativeName>
    <alternativeName>
        <fullName evidence="8">Molybdenum cofactor biosynthesis protein E</fullName>
    </alternativeName>
    <alternativeName>
        <fullName evidence="9">Molybdopterin-converting factor large subunit</fullName>
    </alternativeName>
    <alternativeName>
        <fullName evidence="11">Molybdopterin-converting factor subunit 2</fullName>
    </alternativeName>
</protein>
<dbReference type="InterPro" id="IPR003448">
    <property type="entry name" value="Mopterin_biosynth_MoaE"/>
</dbReference>
<dbReference type="EC" id="2.8.1.12" evidence="3"/>
<comment type="caution">
    <text evidence="13">The sequence shown here is derived from an EMBL/GenBank/DDBJ whole genome shotgun (WGS) entry which is preliminary data.</text>
</comment>
<evidence type="ECO:0000256" key="7">
    <source>
        <dbReference type="ARBA" id="ARBA00026066"/>
    </source>
</evidence>
<dbReference type="SUPFAM" id="SSF54690">
    <property type="entry name" value="Molybdopterin synthase subunit MoaE"/>
    <property type="match status" value="1"/>
</dbReference>
<evidence type="ECO:0000256" key="1">
    <source>
        <dbReference type="ARBA" id="ARBA00005046"/>
    </source>
</evidence>
<proteinExistence type="inferred from homology"/>
<dbReference type="Gene3D" id="3.90.1170.40">
    <property type="entry name" value="Molybdopterin biosynthesis MoaE subunit"/>
    <property type="match status" value="1"/>
</dbReference>
<evidence type="ECO:0000256" key="5">
    <source>
        <dbReference type="ARBA" id="ARBA00023150"/>
    </source>
</evidence>
<sequence length="163" mass="18015">MTAPLSPLSPVLPRILVQSEDFDLAAECDRLSQGRQDVGALVSFVGLCRDEGGRLAALELEHYPGMAETEIGRIASQALERWPLTGLTVIHRHGKIAPGAQIVLVVAASSHRRAAFEAADFLMDFLKTRAPFWKKEHLRDGSSGTWVEAKAVDDRDAERWDQR</sequence>
<evidence type="ECO:0000256" key="9">
    <source>
        <dbReference type="ARBA" id="ARBA00030407"/>
    </source>
</evidence>
<evidence type="ECO:0000256" key="4">
    <source>
        <dbReference type="ARBA" id="ARBA00013858"/>
    </source>
</evidence>
<keyword evidence="14" id="KW-1185">Reference proteome</keyword>
<evidence type="ECO:0000256" key="3">
    <source>
        <dbReference type="ARBA" id="ARBA00011950"/>
    </source>
</evidence>
<evidence type="ECO:0000256" key="6">
    <source>
        <dbReference type="ARBA" id="ARBA00025448"/>
    </source>
</evidence>
<evidence type="ECO:0000313" key="13">
    <source>
        <dbReference type="EMBL" id="MFD1696354.1"/>
    </source>
</evidence>
<evidence type="ECO:0000256" key="2">
    <source>
        <dbReference type="ARBA" id="ARBA00005426"/>
    </source>
</evidence>
<comment type="catalytic activity">
    <reaction evidence="12">
        <text>2 [molybdopterin-synthase sulfur-carrier protein]-C-terminal-Gly-aminoethanethioate + cyclic pyranopterin phosphate + H2O = molybdopterin + 2 [molybdopterin-synthase sulfur-carrier protein]-C-terminal Gly-Gly + 2 H(+)</text>
        <dbReference type="Rhea" id="RHEA:26333"/>
        <dbReference type="Rhea" id="RHEA-COMP:12202"/>
        <dbReference type="Rhea" id="RHEA-COMP:19907"/>
        <dbReference type="ChEBI" id="CHEBI:15377"/>
        <dbReference type="ChEBI" id="CHEBI:15378"/>
        <dbReference type="ChEBI" id="CHEBI:58698"/>
        <dbReference type="ChEBI" id="CHEBI:59648"/>
        <dbReference type="ChEBI" id="CHEBI:90778"/>
        <dbReference type="ChEBI" id="CHEBI:232372"/>
        <dbReference type="EC" id="2.8.1.12"/>
    </reaction>
</comment>
<gene>
    <name evidence="13" type="ORF">ACFSC7_12565</name>
</gene>
<evidence type="ECO:0000256" key="10">
    <source>
        <dbReference type="ARBA" id="ARBA00030781"/>
    </source>
</evidence>
<accession>A0ABW4JW27</accession>
<dbReference type="Proteomes" id="UP001597327">
    <property type="component" value="Unassembled WGS sequence"/>
</dbReference>
<dbReference type="EMBL" id="JBHUFA010000004">
    <property type="protein sequence ID" value="MFD1696354.1"/>
    <property type="molecule type" value="Genomic_DNA"/>
</dbReference>
<name>A0ABW4JW27_9HYPH</name>
<dbReference type="InterPro" id="IPR036563">
    <property type="entry name" value="MoaE_sf"/>
</dbReference>
<dbReference type="PANTHER" id="PTHR23404">
    <property type="entry name" value="MOLYBDOPTERIN SYNTHASE RELATED"/>
    <property type="match status" value="1"/>
</dbReference>
<organism evidence="13 14">
    <name type="scientific">Roseibium aestuarii</name>
    <dbReference type="NCBI Taxonomy" id="2600299"/>
    <lineage>
        <taxon>Bacteria</taxon>
        <taxon>Pseudomonadati</taxon>
        <taxon>Pseudomonadota</taxon>
        <taxon>Alphaproteobacteria</taxon>
        <taxon>Hyphomicrobiales</taxon>
        <taxon>Stappiaceae</taxon>
        <taxon>Roseibium</taxon>
    </lineage>
</organism>
<keyword evidence="5" id="KW-0501">Molybdenum cofactor biosynthesis</keyword>
<reference evidence="14" key="1">
    <citation type="journal article" date="2019" name="Int. J. Syst. Evol. Microbiol.">
        <title>The Global Catalogue of Microorganisms (GCM) 10K type strain sequencing project: providing services to taxonomists for standard genome sequencing and annotation.</title>
        <authorList>
            <consortium name="The Broad Institute Genomics Platform"/>
            <consortium name="The Broad Institute Genome Sequencing Center for Infectious Disease"/>
            <person name="Wu L."/>
            <person name="Ma J."/>
        </authorList>
    </citation>
    <scope>NUCLEOTIDE SEQUENCE [LARGE SCALE GENOMIC DNA]</scope>
    <source>
        <strain evidence="14">JCM 3369</strain>
    </source>
</reference>
<comment type="similarity">
    <text evidence="2">Belongs to the MoaE family.</text>
</comment>
<dbReference type="Pfam" id="PF02391">
    <property type="entry name" value="MoaE"/>
    <property type="match status" value="1"/>
</dbReference>
<comment type="function">
    <text evidence="6">Converts molybdopterin precursor Z into molybdopterin. This requires the incorporation of two sulfur atoms into precursor Z to generate a dithiolene group. The sulfur is provided by MoaD.</text>
</comment>
<dbReference type="CDD" id="cd00756">
    <property type="entry name" value="MoaE"/>
    <property type="match status" value="1"/>
</dbReference>
<comment type="pathway">
    <text evidence="1">Cofactor biosynthesis; molybdopterin biosynthesis.</text>
</comment>
<evidence type="ECO:0000256" key="8">
    <source>
        <dbReference type="ARBA" id="ARBA00029745"/>
    </source>
</evidence>
<comment type="subunit">
    <text evidence="7">Heterotetramer of 2 MoaD subunits and 2 MoaE subunits. Also stable as homodimer. The enzyme changes between these two forms during catalysis.</text>
</comment>
<evidence type="ECO:0000256" key="11">
    <source>
        <dbReference type="ARBA" id="ARBA00032474"/>
    </source>
</evidence>
<dbReference type="RefSeq" id="WP_244304554.1">
    <property type="nucleotide sequence ID" value="NZ_JBHUFA010000004.1"/>
</dbReference>
<evidence type="ECO:0000313" key="14">
    <source>
        <dbReference type="Proteomes" id="UP001597327"/>
    </source>
</evidence>